<evidence type="ECO:0000313" key="1">
    <source>
        <dbReference type="EMBL" id="PIL33218.1"/>
    </source>
</evidence>
<dbReference type="Proteomes" id="UP000230002">
    <property type="component" value="Unassembled WGS sequence"/>
</dbReference>
<dbReference type="OrthoDB" id="2736021at2759"/>
<keyword evidence="2" id="KW-1185">Reference proteome</keyword>
<name>A0A2G8SI29_9APHY</name>
<proteinExistence type="predicted"/>
<dbReference type="AlphaFoldDB" id="A0A2G8SI29"/>
<comment type="caution">
    <text evidence="1">The sequence shown here is derived from an EMBL/GenBank/DDBJ whole genome shotgun (WGS) entry which is preliminary data.</text>
</comment>
<organism evidence="1 2">
    <name type="scientific">Ganoderma sinense ZZ0214-1</name>
    <dbReference type="NCBI Taxonomy" id="1077348"/>
    <lineage>
        <taxon>Eukaryota</taxon>
        <taxon>Fungi</taxon>
        <taxon>Dikarya</taxon>
        <taxon>Basidiomycota</taxon>
        <taxon>Agaricomycotina</taxon>
        <taxon>Agaricomycetes</taxon>
        <taxon>Polyporales</taxon>
        <taxon>Polyporaceae</taxon>
        <taxon>Ganoderma</taxon>
    </lineage>
</organism>
<dbReference type="EMBL" id="AYKW01000008">
    <property type="protein sequence ID" value="PIL33218.1"/>
    <property type="molecule type" value="Genomic_DNA"/>
</dbReference>
<protein>
    <submittedName>
        <fullName evidence="1">Uncharacterized protein</fullName>
    </submittedName>
</protein>
<reference evidence="1 2" key="1">
    <citation type="journal article" date="2015" name="Sci. Rep.">
        <title>Chromosome-level genome map provides insights into diverse defense mechanisms in the medicinal fungus Ganoderma sinense.</title>
        <authorList>
            <person name="Zhu Y."/>
            <person name="Xu J."/>
            <person name="Sun C."/>
            <person name="Zhou S."/>
            <person name="Xu H."/>
            <person name="Nelson D.R."/>
            <person name="Qian J."/>
            <person name="Song J."/>
            <person name="Luo H."/>
            <person name="Xiang L."/>
            <person name="Li Y."/>
            <person name="Xu Z."/>
            <person name="Ji A."/>
            <person name="Wang L."/>
            <person name="Lu S."/>
            <person name="Hayward A."/>
            <person name="Sun W."/>
            <person name="Li X."/>
            <person name="Schwartz D.C."/>
            <person name="Wang Y."/>
            <person name="Chen S."/>
        </authorList>
    </citation>
    <scope>NUCLEOTIDE SEQUENCE [LARGE SCALE GENOMIC DNA]</scope>
    <source>
        <strain evidence="1 2">ZZ0214-1</strain>
    </source>
</reference>
<evidence type="ECO:0000313" key="2">
    <source>
        <dbReference type="Proteomes" id="UP000230002"/>
    </source>
</evidence>
<sequence>MPEPLIAVGECEPAVICPLEIFKSTHLFPSLCFGTTNRDGSEKHYICCFPQHANPELPLPKTPLVFSLYGQIAIEDCFLTVRGCLRPMDEEPVASCWLEARPNIAADILWRGIIPSIEAIVDKYGGVVDPSHLVALGPDGNVRLQVVWQGNIGESGWRLPMFDEFGTQRVPASISEVPFGEAMHATFSLEFVHDRRAGTRTVFASLYGMFKA</sequence>
<accession>A0A2G8SI29</accession>
<gene>
    <name evidence="1" type="ORF">GSI_04668</name>
</gene>